<evidence type="ECO:0000256" key="1">
    <source>
        <dbReference type="ARBA" id="ARBA00022679"/>
    </source>
</evidence>
<dbReference type="RefSeq" id="WP_246404597.1">
    <property type="nucleotide sequence ID" value="NZ_BLXY01000001.1"/>
</dbReference>
<dbReference type="EMBL" id="CP096574">
    <property type="protein sequence ID" value="UPU35294.1"/>
    <property type="molecule type" value="Genomic_DNA"/>
</dbReference>
<dbReference type="PANTHER" id="PTHR43861:SF3">
    <property type="entry name" value="PUTATIVE (AFU_ORTHOLOGUE AFUA_2G14390)-RELATED"/>
    <property type="match status" value="1"/>
</dbReference>
<dbReference type="PANTHER" id="PTHR43861">
    <property type="entry name" value="TRANS-ACONITATE 2-METHYLTRANSFERASE-RELATED"/>
    <property type="match status" value="1"/>
</dbReference>
<reference evidence="2" key="1">
    <citation type="submission" date="2022-04" db="EMBL/GenBank/DDBJ databases">
        <authorList>
            <person name="Liu G."/>
        </authorList>
    </citation>
    <scope>NUCLEOTIDE SEQUENCE</scope>
    <source>
        <strain evidence="2">RG22</strain>
    </source>
</reference>
<dbReference type="Proteomes" id="UP000831485">
    <property type="component" value="Chromosome"/>
</dbReference>
<name>A0ABY4LC06_9BACT</name>
<organism evidence="2 3">
    <name type="scientific">Geomonas paludis</name>
    <dbReference type="NCBI Taxonomy" id="2740185"/>
    <lineage>
        <taxon>Bacteria</taxon>
        <taxon>Pseudomonadati</taxon>
        <taxon>Thermodesulfobacteriota</taxon>
        <taxon>Desulfuromonadia</taxon>
        <taxon>Geobacterales</taxon>
        <taxon>Geobacteraceae</taxon>
        <taxon>Geomonas</taxon>
    </lineage>
</organism>
<dbReference type="GO" id="GO:0008168">
    <property type="term" value="F:methyltransferase activity"/>
    <property type="evidence" value="ECO:0007669"/>
    <property type="project" value="UniProtKB-KW"/>
</dbReference>
<dbReference type="GO" id="GO:0032259">
    <property type="term" value="P:methylation"/>
    <property type="evidence" value="ECO:0007669"/>
    <property type="project" value="UniProtKB-KW"/>
</dbReference>
<keyword evidence="1" id="KW-0808">Transferase</keyword>
<accession>A0ABY4LC06</accession>
<dbReference type="CDD" id="cd02440">
    <property type="entry name" value="AdoMet_MTases"/>
    <property type="match status" value="1"/>
</dbReference>
<dbReference type="InterPro" id="IPR029063">
    <property type="entry name" value="SAM-dependent_MTases_sf"/>
</dbReference>
<dbReference type="Gene3D" id="3.40.50.150">
    <property type="entry name" value="Vaccinia Virus protein VP39"/>
    <property type="match status" value="1"/>
</dbReference>
<evidence type="ECO:0000313" key="2">
    <source>
        <dbReference type="EMBL" id="UPU35294.1"/>
    </source>
</evidence>
<dbReference type="Pfam" id="PF13489">
    <property type="entry name" value="Methyltransf_23"/>
    <property type="match status" value="1"/>
</dbReference>
<evidence type="ECO:0000313" key="3">
    <source>
        <dbReference type="Proteomes" id="UP000831485"/>
    </source>
</evidence>
<sequence length="229" mass="24567">MRILCCPTFRASPCHNGGRNMPPENKRDFDAVADTWDQEPRRLKLAQDVVAAMRKALPLSPDMKALDYGCGSGLVTLGLQPHVGHITGADSSAGMLEVLNRKIQAQGLANVTTLPLDLEHQHLEGGFDLIVSSMTLHHVQDVPALVATLSHALKPGGWLALADLESEDGRFHDDSTGVLHHGFSREFLTGEFAANGLAEVAVVTAAVIDKPGADGTPRRYPVLLCVGRK</sequence>
<protein>
    <submittedName>
        <fullName evidence="2">Class I SAM-dependent methyltransferase</fullName>
    </submittedName>
</protein>
<keyword evidence="2" id="KW-0489">Methyltransferase</keyword>
<dbReference type="SUPFAM" id="SSF53335">
    <property type="entry name" value="S-adenosyl-L-methionine-dependent methyltransferases"/>
    <property type="match status" value="1"/>
</dbReference>
<proteinExistence type="predicted"/>
<keyword evidence="3" id="KW-1185">Reference proteome</keyword>
<gene>
    <name evidence="2" type="ORF">M1B72_17890</name>
</gene>